<evidence type="ECO:0000256" key="3">
    <source>
        <dbReference type="ARBA" id="ARBA00022475"/>
    </source>
</evidence>
<feature type="transmembrane region" description="Helical" evidence="8">
    <location>
        <begin position="166"/>
        <end position="189"/>
    </location>
</feature>
<keyword evidence="5 8" id="KW-1133">Transmembrane helix</keyword>
<evidence type="ECO:0000256" key="7">
    <source>
        <dbReference type="PIRSR" id="PIRSR016502-1"/>
    </source>
</evidence>
<dbReference type="GO" id="GO:0005886">
    <property type="term" value="C:plasma membrane"/>
    <property type="evidence" value="ECO:0007669"/>
    <property type="project" value="UniProtKB-SubCell"/>
</dbReference>
<dbReference type="PANTHER" id="PTHR10464">
    <property type="entry name" value="UREA TRANSPORTER"/>
    <property type="match status" value="1"/>
</dbReference>
<evidence type="ECO:0000256" key="6">
    <source>
        <dbReference type="ARBA" id="ARBA00023136"/>
    </source>
</evidence>
<feature type="transmembrane region" description="Helical" evidence="8">
    <location>
        <begin position="126"/>
        <end position="146"/>
    </location>
</feature>
<gene>
    <name evidence="9" type="ORF">CJF39_03940</name>
</gene>
<dbReference type="InterPro" id="IPR004937">
    <property type="entry name" value="Urea_transporter"/>
</dbReference>
<accession>A0A266NDV3</accession>
<evidence type="ECO:0000256" key="8">
    <source>
        <dbReference type="SAM" id="Phobius"/>
    </source>
</evidence>
<feature type="transmembrane region" description="Helical" evidence="8">
    <location>
        <begin position="268"/>
        <end position="286"/>
    </location>
</feature>
<comment type="subcellular location">
    <subcellularLocation>
        <location evidence="1">Cell membrane</location>
        <topology evidence="1">Multi-pass membrane protein</topology>
    </subcellularLocation>
</comment>
<dbReference type="AlphaFoldDB" id="A0A266NDV3"/>
<dbReference type="EMBL" id="NQKI01000004">
    <property type="protein sequence ID" value="OZY60649.1"/>
    <property type="molecule type" value="Genomic_DNA"/>
</dbReference>
<feature type="transmembrane region" description="Helical" evidence="8">
    <location>
        <begin position="196"/>
        <end position="214"/>
    </location>
</feature>
<keyword evidence="6 8" id="KW-0472">Membrane</keyword>
<dbReference type="PANTHER" id="PTHR10464:SF4">
    <property type="entry name" value="UREA TRANSPORTER"/>
    <property type="match status" value="1"/>
</dbReference>
<evidence type="ECO:0000313" key="9">
    <source>
        <dbReference type="EMBL" id="OZY60649.1"/>
    </source>
</evidence>
<keyword evidence="3" id="KW-1003">Cell membrane</keyword>
<reference evidence="9 10" key="1">
    <citation type="submission" date="2017-08" db="EMBL/GenBank/DDBJ databases">
        <title>Genomic and metabolic characterisation of spoilage-associated Pseudomonas species.</title>
        <authorList>
            <person name="Stanborough T."/>
            <person name="Fegan N."/>
            <person name="Powell S.M."/>
            <person name="Singh T."/>
            <person name="Tamplin M.L."/>
            <person name="Chandry P.S."/>
        </authorList>
    </citation>
    <scope>NUCLEOTIDE SEQUENCE [LARGE SCALE GENOMIC DNA]</scope>
    <source>
        <strain evidence="9 10">L1802</strain>
    </source>
</reference>
<dbReference type="GO" id="GO:0015204">
    <property type="term" value="F:urea transmembrane transporter activity"/>
    <property type="evidence" value="ECO:0007669"/>
    <property type="project" value="InterPro"/>
</dbReference>
<organism evidence="9 10">
    <name type="scientific">Pseudomonas lundensis</name>
    <dbReference type="NCBI Taxonomy" id="86185"/>
    <lineage>
        <taxon>Bacteria</taxon>
        <taxon>Pseudomonadati</taxon>
        <taxon>Pseudomonadota</taxon>
        <taxon>Gammaproteobacteria</taxon>
        <taxon>Pseudomonadales</taxon>
        <taxon>Pseudomonadaceae</taxon>
        <taxon>Pseudomonas</taxon>
    </lineage>
</organism>
<dbReference type="InterPro" id="IPR029020">
    <property type="entry name" value="Ammonium/urea_transptr"/>
</dbReference>
<dbReference type="RefSeq" id="WP_094992243.1">
    <property type="nucleotide sequence ID" value="NZ_NQKI01000004.1"/>
</dbReference>
<dbReference type="PIRSF" id="PIRSF016502">
    <property type="entry name" value="Urea_transporter"/>
    <property type="match status" value="1"/>
</dbReference>
<evidence type="ECO:0000256" key="4">
    <source>
        <dbReference type="ARBA" id="ARBA00022692"/>
    </source>
</evidence>
<evidence type="ECO:0000256" key="5">
    <source>
        <dbReference type="ARBA" id="ARBA00022989"/>
    </source>
</evidence>
<proteinExistence type="inferred from homology"/>
<comment type="similarity">
    <text evidence="2">Belongs to the urea transporter family.</text>
</comment>
<feature type="transmembrane region" description="Helical" evidence="8">
    <location>
        <begin position="37"/>
        <end position="62"/>
    </location>
</feature>
<evidence type="ECO:0000313" key="10">
    <source>
        <dbReference type="Proteomes" id="UP000215788"/>
    </source>
</evidence>
<dbReference type="Pfam" id="PF03253">
    <property type="entry name" value="UT"/>
    <property type="match status" value="1"/>
</dbReference>
<dbReference type="Proteomes" id="UP000215788">
    <property type="component" value="Unassembled WGS sequence"/>
</dbReference>
<dbReference type="OrthoDB" id="7029558at2"/>
<comment type="caution">
    <text evidence="9">The sequence shown here is derived from an EMBL/GenBank/DDBJ whole genome shotgun (WGS) entry which is preliminary data.</text>
</comment>
<protein>
    <submittedName>
        <fullName evidence="9">Urea transporter</fullName>
    </submittedName>
</protein>
<feature type="site" description="Important for channel permeability" evidence="7">
    <location>
        <position position="269"/>
    </location>
</feature>
<keyword evidence="4 8" id="KW-0812">Transmembrane</keyword>
<evidence type="ECO:0000256" key="2">
    <source>
        <dbReference type="ARBA" id="ARBA00005914"/>
    </source>
</evidence>
<dbReference type="Gene3D" id="1.10.3430.10">
    <property type="entry name" value="Ammonium transporter AmtB like domains"/>
    <property type="match status" value="1"/>
</dbReference>
<name>A0A266NDV3_9PSED</name>
<evidence type="ECO:0000256" key="1">
    <source>
        <dbReference type="ARBA" id="ARBA00004651"/>
    </source>
</evidence>
<sequence>MHAPSFSQPCPDWATALCNGFSQIFLQRHPLCGVLCLLAIVVGAPALLGGALLGGISGLLTAQRRGYPKPERQAGLYSYNGVLLGLLLSHQLPWSPMLPLLIIASAGLSAMLVHQWLKRAPDGNRLMAYTAPFVGLGWLLLSVNPASVTATLPVAELSGLTLTQGLLSGIGQVMLLQSPIAGLLIVTGLWLSSRRAALWALAGAFAGMGLHLLQHDPAPALSGLAGYNPALAALALSQHTRQPWRPLAGILLAVLLTPGFAALGLPALTAPFILSCWLVHASVRLLKPANEQSRLRIER</sequence>
<feature type="transmembrane region" description="Helical" evidence="8">
    <location>
        <begin position="98"/>
        <end position="117"/>
    </location>
</feature>